<dbReference type="KEGG" id="ccal:108629185"/>
<evidence type="ECO:0000256" key="12">
    <source>
        <dbReference type="ARBA" id="ARBA00023136"/>
    </source>
</evidence>
<evidence type="ECO:0000256" key="8">
    <source>
        <dbReference type="ARBA" id="ARBA00022848"/>
    </source>
</evidence>
<dbReference type="GeneID" id="108629185"/>
<dbReference type="Pfam" id="PF00067">
    <property type="entry name" value="p450"/>
    <property type="match status" value="1"/>
</dbReference>
<comment type="cofactor">
    <cofactor evidence="1 13">
        <name>heme</name>
        <dbReference type="ChEBI" id="CHEBI:30413"/>
    </cofactor>
</comment>
<comment type="subcellular location">
    <subcellularLocation>
        <location evidence="3">Endoplasmic reticulum membrane</location>
        <topology evidence="3">Peripheral membrane protein</topology>
    </subcellularLocation>
    <subcellularLocation>
        <location evidence="2">Microsome membrane</location>
        <topology evidence="2">Peripheral membrane protein</topology>
    </subcellularLocation>
</comment>
<proteinExistence type="inferred from homology"/>
<keyword evidence="10 13" id="KW-0408">Iron</keyword>
<dbReference type="InterPro" id="IPR036396">
    <property type="entry name" value="Cyt_P450_sf"/>
</dbReference>
<organism evidence="15 16">
    <name type="scientific">Ceratina calcarata</name>
    <dbReference type="NCBI Taxonomy" id="156304"/>
    <lineage>
        <taxon>Eukaryota</taxon>
        <taxon>Metazoa</taxon>
        <taxon>Ecdysozoa</taxon>
        <taxon>Arthropoda</taxon>
        <taxon>Hexapoda</taxon>
        <taxon>Insecta</taxon>
        <taxon>Pterygota</taxon>
        <taxon>Neoptera</taxon>
        <taxon>Endopterygota</taxon>
        <taxon>Hymenoptera</taxon>
        <taxon>Apocrita</taxon>
        <taxon>Aculeata</taxon>
        <taxon>Apoidea</taxon>
        <taxon>Anthophila</taxon>
        <taxon>Apidae</taxon>
        <taxon>Ceratina</taxon>
        <taxon>Zadontomerus</taxon>
    </lineage>
</organism>
<gene>
    <name evidence="16" type="primary">LOC108629185</name>
</gene>
<dbReference type="PANTHER" id="PTHR24292:SF54">
    <property type="entry name" value="CYP9F3-RELATED"/>
    <property type="match status" value="1"/>
</dbReference>
<dbReference type="InterPro" id="IPR001128">
    <property type="entry name" value="Cyt_P450"/>
</dbReference>
<dbReference type="GO" id="GO:0016705">
    <property type="term" value="F:oxidoreductase activity, acting on paired donors, with incorporation or reduction of molecular oxygen"/>
    <property type="evidence" value="ECO:0007669"/>
    <property type="project" value="InterPro"/>
</dbReference>
<evidence type="ECO:0000313" key="16">
    <source>
        <dbReference type="RefSeq" id="XP_017887158.1"/>
    </source>
</evidence>
<evidence type="ECO:0000256" key="14">
    <source>
        <dbReference type="RuleBase" id="RU000461"/>
    </source>
</evidence>
<dbReference type="Gene3D" id="1.10.630.10">
    <property type="entry name" value="Cytochrome P450"/>
    <property type="match status" value="1"/>
</dbReference>
<evidence type="ECO:0000256" key="11">
    <source>
        <dbReference type="ARBA" id="ARBA00023033"/>
    </source>
</evidence>
<keyword evidence="15" id="KW-1185">Reference proteome</keyword>
<dbReference type="GO" id="GO:0005506">
    <property type="term" value="F:iron ion binding"/>
    <property type="evidence" value="ECO:0007669"/>
    <property type="project" value="InterPro"/>
</dbReference>
<keyword evidence="7" id="KW-0256">Endoplasmic reticulum</keyword>
<dbReference type="PANTHER" id="PTHR24292">
    <property type="entry name" value="CYTOCHROME P450"/>
    <property type="match status" value="1"/>
</dbReference>
<dbReference type="CDD" id="cd11056">
    <property type="entry name" value="CYP6-like"/>
    <property type="match status" value="1"/>
</dbReference>
<keyword evidence="5 13" id="KW-0349">Heme</keyword>
<evidence type="ECO:0000256" key="1">
    <source>
        <dbReference type="ARBA" id="ARBA00001971"/>
    </source>
</evidence>
<dbReference type="RefSeq" id="XP_017887158.1">
    <property type="nucleotide sequence ID" value="XM_018031669.2"/>
</dbReference>
<dbReference type="PRINTS" id="PR00463">
    <property type="entry name" value="EP450I"/>
</dbReference>
<evidence type="ECO:0000256" key="2">
    <source>
        <dbReference type="ARBA" id="ARBA00004174"/>
    </source>
</evidence>
<evidence type="ECO:0000256" key="4">
    <source>
        <dbReference type="ARBA" id="ARBA00010617"/>
    </source>
</evidence>
<keyword evidence="9 14" id="KW-0560">Oxidoreductase</keyword>
<sequence>MYLSVGLALVAIAIAIYYYISRKPDFFEKHGIPHIPAAPFIGNMGPVMTQKCTIHELLRKHYDKEPNAKYVGFYEFTTPIILLRDMDLIKAVIIKNFEHFQDHRPFVTKETDPLMANMLFSIKGDEWKHQRNLLTASFTSSKLRDMFHLMSSYGARFTDTLVQLPEKDREIEMKNLLTMYTNDVIASCVYGYTIDTVKEPKNIFYVYGRIGTNFATLKKSWIFLLQRNVPKLAAFFNIKLLEAHVSKFFTNVVIDEVKNRKEHGHSRPDFLQQMMEIQQKKDNNFSIENMAAHAFGFFFGGLDTVSTQMCWVTQMLIEHPEVQVKLQQEIDEALEKTDGEFTYEVVRDMKYLDAVITETMRFYPILPNLDRVCMKKFELPPALPGGKPFTLEPGMIVWIPVMPIHMNPDYYENPENFEPERFMDDGKKLVNSCMFLSFGAGPRMCIGSRFAMIKMKVLLCYLLAKFDIKAGSKTQGSLRLKKGFFNTVPENGYWMRLEPRKNPHPSFKTKGIVNGTSNGVCAK</sequence>
<dbReference type="PRINTS" id="PR00385">
    <property type="entry name" value="P450"/>
</dbReference>
<dbReference type="AlphaFoldDB" id="A0AAJ7J911"/>
<accession>A0AAJ7J911</accession>
<keyword evidence="12" id="KW-0472">Membrane</keyword>
<reference evidence="16" key="1">
    <citation type="submission" date="2025-08" db="UniProtKB">
        <authorList>
            <consortium name="RefSeq"/>
        </authorList>
    </citation>
    <scope>IDENTIFICATION</scope>
    <source>
        <tissue evidence="16">Whole body</tissue>
    </source>
</reference>
<dbReference type="FunFam" id="1.10.630.10:FF:000042">
    <property type="entry name" value="Cytochrome P450"/>
    <property type="match status" value="1"/>
</dbReference>
<evidence type="ECO:0000256" key="7">
    <source>
        <dbReference type="ARBA" id="ARBA00022824"/>
    </source>
</evidence>
<evidence type="ECO:0000256" key="10">
    <source>
        <dbReference type="ARBA" id="ARBA00023004"/>
    </source>
</evidence>
<protein>
    <submittedName>
        <fullName evidence="16">Cytochrome P450 9e2-like</fullName>
    </submittedName>
</protein>
<evidence type="ECO:0000256" key="6">
    <source>
        <dbReference type="ARBA" id="ARBA00022723"/>
    </source>
</evidence>
<dbReference type="GO" id="GO:0004497">
    <property type="term" value="F:monooxygenase activity"/>
    <property type="evidence" value="ECO:0007669"/>
    <property type="project" value="UniProtKB-KW"/>
</dbReference>
<evidence type="ECO:0000256" key="9">
    <source>
        <dbReference type="ARBA" id="ARBA00023002"/>
    </source>
</evidence>
<keyword evidence="11 14" id="KW-0503">Monooxygenase</keyword>
<evidence type="ECO:0000256" key="13">
    <source>
        <dbReference type="PIRSR" id="PIRSR602401-1"/>
    </source>
</evidence>
<feature type="binding site" description="axial binding residue" evidence="13">
    <location>
        <position position="445"/>
    </location>
    <ligand>
        <name>heme</name>
        <dbReference type="ChEBI" id="CHEBI:30413"/>
    </ligand>
    <ligandPart>
        <name>Fe</name>
        <dbReference type="ChEBI" id="CHEBI:18248"/>
    </ligandPart>
</feature>
<dbReference type="InterPro" id="IPR002401">
    <property type="entry name" value="Cyt_P450_E_grp-I"/>
</dbReference>
<dbReference type="GO" id="GO:0005789">
    <property type="term" value="C:endoplasmic reticulum membrane"/>
    <property type="evidence" value="ECO:0007669"/>
    <property type="project" value="UniProtKB-SubCell"/>
</dbReference>
<dbReference type="PROSITE" id="PS00086">
    <property type="entry name" value="CYTOCHROME_P450"/>
    <property type="match status" value="1"/>
</dbReference>
<dbReference type="InterPro" id="IPR050476">
    <property type="entry name" value="Insect_CytP450_Detox"/>
</dbReference>
<keyword evidence="8" id="KW-0492">Microsome</keyword>
<evidence type="ECO:0000256" key="3">
    <source>
        <dbReference type="ARBA" id="ARBA00004406"/>
    </source>
</evidence>
<name>A0AAJ7J911_9HYME</name>
<evidence type="ECO:0000256" key="5">
    <source>
        <dbReference type="ARBA" id="ARBA00022617"/>
    </source>
</evidence>
<dbReference type="Proteomes" id="UP000694925">
    <property type="component" value="Unplaced"/>
</dbReference>
<evidence type="ECO:0000313" key="15">
    <source>
        <dbReference type="Proteomes" id="UP000694925"/>
    </source>
</evidence>
<dbReference type="SUPFAM" id="SSF48264">
    <property type="entry name" value="Cytochrome P450"/>
    <property type="match status" value="1"/>
</dbReference>
<keyword evidence="6 13" id="KW-0479">Metal-binding</keyword>
<dbReference type="InterPro" id="IPR017972">
    <property type="entry name" value="Cyt_P450_CS"/>
</dbReference>
<dbReference type="GO" id="GO:0020037">
    <property type="term" value="F:heme binding"/>
    <property type="evidence" value="ECO:0007669"/>
    <property type="project" value="InterPro"/>
</dbReference>
<comment type="similarity">
    <text evidence="4 14">Belongs to the cytochrome P450 family.</text>
</comment>